<proteinExistence type="inferred from homology"/>
<keyword evidence="3 9" id="KW-0813">Transport</keyword>
<feature type="domain" description="ABC transmembrane type-1" evidence="10">
    <location>
        <begin position="18"/>
        <end position="206"/>
    </location>
</feature>
<sequence length="220" mass="24369">MLDMQIIAQALPVLMKGFKVTIAVAAVGIPIGLVVGTLLAYMTLVGTRPARALARTYIECVRNIPFLIIVYFAYFGLPKLGLAMEAYKVAVLTTAFYTGGYFSELMRAAILSVPRGQMQAAQALGMGYWVAQRKIIAPQLLGFLIPPTASLIIMMFKDTAIFSVITLPELTYQSNVEVSQSFAYVEILGLTALIYWVSSWFIDLAGNVLHRYCQRWKPVR</sequence>
<dbReference type="NCBIfam" id="TIGR01726">
    <property type="entry name" value="HEQRo_perm_3TM"/>
    <property type="match status" value="1"/>
</dbReference>
<accession>A0A0U1Q2U8</accession>
<evidence type="ECO:0000256" key="2">
    <source>
        <dbReference type="ARBA" id="ARBA00010072"/>
    </source>
</evidence>
<dbReference type="GO" id="GO:0022857">
    <property type="term" value="F:transmembrane transporter activity"/>
    <property type="evidence" value="ECO:0007669"/>
    <property type="project" value="InterPro"/>
</dbReference>
<evidence type="ECO:0000256" key="1">
    <source>
        <dbReference type="ARBA" id="ARBA00004429"/>
    </source>
</evidence>
<dbReference type="PANTHER" id="PTHR30614">
    <property type="entry name" value="MEMBRANE COMPONENT OF AMINO ACID ABC TRANSPORTER"/>
    <property type="match status" value="1"/>
</dbReference>
<comment type="similarity">
    <text evidence="2">Belongs to the binding-protein-dependent transport system permease family. HisMQ subfamily.</text>
</comment>
<dbReference type="PROSITE" id="PS50928">
    <property type="entry name" value="ABC_TM1"/>
    <property type="match status" value="1"/>
</dbReference>
<comment type="caution">
    <text evidence="11">The sequence shown here is derived from an EMBL/GenBank/DDBJ whole genome shotgun (WGS) entry which is preliminary data.</text>
</comment>
<dbReference type="RefSeq" id="WP_046740501.1">
    <property type="nucleotide sequence ID" value="NZ_LBNQ01000009.1"/>
</dbReference>
<name>A0A0U1Q2U8_9BURK</name>
<dbReference type="PANTHER" id="PTHR30614:SF0">
    <property type="entry name" value="L-CYSTINE TRANSPORT SYSTEM PERMEASE PROTEIN TCYL"/>
    <property type="match status" value="1"/>
</dbReference>
<evidence type="ECO:0000256" key="9">
    <source>
        <dbReference type="RuleBase" id="RU363032"/>
    </source>
</evidence>
<dbReference type="CDD" id="cd06261">
    <property type="entry name" value="TM_PBP2"/>
    <property type="match status" value="1"/>
</dbReference>
<evidence type="ECO:0000256" key="5">
    <source>
        <dbReference type="ARBA" id="ARBA00022692"/>
    </source>
</evidence>
<feature type="transmembrane region" description="Helical" evidence="9">
    <location>
        <begin position="56"/>
        <end position="77"/>
    </location>
</feature>
<keyword evidence="7 9" id="KW-1133">Transmembrane helix</keyword>
<dbReference type="InterPro" id="IPR035906">
    <property type="entry name" value="MetI-like_sf"/>
</dbReference>
<evidence type="ECO:0000256" key="6">
    <source>
        <dbReference type="ARBA" id="ARBA00022970"/>
    </source>
</evidence>
<keyword evidence="6" id="KW-0029">Amino-acid transport</keyword>
<comment type="subcellular location">
    <subcellularLocation>
        <location evidence="1">Cell inner membrane</location>
        <topology evidence="1">Multi-pass membrane protein</topology>
    </subcellularLocation>
    <subcellularLocation>
        <location evidence="9">Cell membrane</location>
        <topology evidence="9">Multi-pass membrane protein</topology>
    </subcellularLocation>
</comment>
<gene>
    <name evidence="11" type="ORF">AAV94_01270</name>
</gene>
<dbReference type="GO" id="GO:0043190">
    <property type="term" value="C:ATP-binding cassette (ABC) transporter complex"/>
    <property type="evidence" value="ECO:0007669"/>
    <property type="project" value="InterPro"/>
</dbReference>
<feature type="transmembrane region" description="Helical" evidence="9">
    <location>
        <begin position="89"/>
        <end position="114"/>
    </location>
</feature>
<dbReference type="SUPFAM" id="SSF161098">
    <property type="entry name" value="MetI-like"/>
    <property type="match status" value="1"/>
</dbReference>
<dbReference type="InterPro" id="IPR043429">
    <property type="entry name" value="ArtM/GltK/GlnP/TcyL/YhdX-like"/>
</dbReference>
<dbReference type="Pfam" id="PF00528">
    <property type="entry name" value="BPD_transp_1"/>
    <property type="match status" value="1"/>
</dbReference>
<dbReference type="InterPro" id="IPR010065">
    <property type="entry name" value="AA_ABC_transptr_permease_3TM"/>
</dbReference>
<keyword evidence="12" id="KW-1185">Reference proteome</keyword>
<dbReference type="InterPro" id="IPR000515">
    <property type="entry name" value="MetI-like"/>
</dbReference>
<dbReference type="OrthoDB" id="7026155at2"/>
<feature type="transmembrane region" description="Helical" evidence="9">
    <location>
        <begin position="182"/>
        <end position="202"/>
    </location>
</feature>
<evidence type="ECO:0000259" key="10">
    <source>
        <dbReference type="PROSITE" id="PS50928"/>
    </source>
</evidence>
<evidence type="ECO:0000256" key="8">
    <source>
        <dbReference type="ARBA" id="ARBA00023136"/>
    </source>
</evidence>
<evidence type="ECO:0000256" key="4">
    <source>
        <dbReference type="ARBA" id="ARBA00022475"/>
    </source>
</evidence>
<reference evidence="11 12" key="1">
    <citation type="submission" date="2015-05" db="EMBL/GenBank/DDBJ databases">
        <title>Draft genome sequence of Lampropedia sp. CT6, isolated from the microbial mat of a hot water spring, located at Manikaran, India.</title>
        <authorList>
            <person name="Tripathi C."/>
            <person name="Rani P."/>
            <person name="Mahato N.K."/>
            <person name="Lal R."/>
        </authorList>
    </citation>
    <scope>NUCLEOTIDE SEQUENCE [LARGE SCALE GENOMIC DNA]</scope>
    <source>
        <strain evidence="11 12">CT6</strain>
    </source>
</reference>
<feature type="transmembrane region" description="Helical" evidence="9">
    <location>
        <begin position="135"/>
        <end position="156"/>
    </location>
</feature>
<organism evidence="11 12">
    <name type="scientific">Lampropedia cohaerens</name>
    <dbReference type="NCBI Taxonomy" id="1610491"/>
    <lineage>
        <taxon>Bacteria</taxon>
        <taxon>Pseudomonadati</taxon>
        <taxon>Pseudomonadota</taxon>
        <taxon>Betaproteobacteria</taxon>
        <taxon>Burkholderiales</taxon>
        <taxon>Comamonadaceae</taxon>
        <taxon>Lampropedia</taxon>
    </lineage>
</organism>
<feature type="transmembrane region" description="Helical" evidence="9">
    <location>
        <begin position="20"/>
        <end position="44"/>
    </location>
</feature>
<keyword evidence="5 9" id="KW-0812">Transmembrane</keyword>
<keyword evidence="4" id="KW-1003">Cell membrane</keyword>
<dbReference type="STRING" id="1610491.AAV94_01270"/>
<protein>
    <submittedName>
        <fullName evidence="11">Membrane protein</fullName>
    </submittedName>
</protein>
<dbReference type="Gene3D" id="1.10.3720.10">
    <property type="entry name" value="MetI-like"/>
    <property type="match status" value="1"/>
</dbReference>
<evidence type="ECO:0000256" key="7">
    <source>
        <dbReference type="ARBA" id="ARBA00022989"/>
    </source>
</evidence>
<evidence type="ECO:0000313" key="11">
    <source>
        <dbReference type="EMBL" id="KKW69066.1"/>
    </source>
</evidence>
<dbReference type="Proteomes" id="UP000050580">
    <property type="component" value="Unassembled WGS sequence"/>
</dbReference>
<evidence type="ECO:0000313" key="12">
    <source>
        <dbReference type="Proteomes" id="UP000050580"/>
    </source>
</evidence>
<dbReference type="EMBL" id="LBNQ01000009">
    <property type="protein sequence ID" value="KKW69066.1"/>
    <property type="molecule type" value="Genomic_DNA"/>
</dbReference>
<evidence type="ECO:0000256" key="3">
    <source>
        <dbReference type="ARBA" id="ARBA00022448"/>
    </source>
</evidence>
<dbReference type="GO" id="GO:0006865">
    <property type="term" value="P:amino acid transport"/>
    <property type="evidence" value="ECO:0007669"/>
    <property type="project" value="UniProtKB-KW"/>
</dbReference>
<keyword evidence="8 9" id="KW-0472">Membrane</keyword>
<dbReference type="AlphaFoldDB" id="A0A0U1Q2U8"/>